<comment type="catalytic activity">
    <reaction evidence="1 7">
        <text>[protein]-peptidylproline (omega=180) = [protein]-peptidylproline (omega=0)</text>
        <dbReference type="Rhea" id="RHEA:16237"/>
        <dbReference type="Rhea" id="RHEA-COMP:10747"/>
        <dbReference type="Rhea" id="RHEA-COMP:10748"/>
        <dbReference type="ChEBI" id="CHEBI:83833"/>
        <dbReference type="ChEBI" id="CHEBI:83834"/>
        <dbReference type="EC" id="5.2.1.8"/>
    </reaction>
</comment>
<evidence type="ECO:0000313" key="11">
    <source>
        <dbReference type="EMBL" id="MBE5919482.1"/>
    </source>
</evidence>
<dbReference type="Pfam" id="PF05698">
    <property type="entry name" value="Trigger_C"/>
    <property type="match status" value="1"/>
</dbReference>
<dbReference type="PIRSF" id="PIRSF003095">
    <property type="entry name" value="Trigger_factor"/>
    <property type="match status" value="1"/>
</dbReference>
<feature type="compositionally biased region" description="Basic and acidic residues" evidence="8">
    <location>
        <begin position="25"/>
        <end position="43"/>
    </location>
</feature>
<dbReference type="PROSITE" id="PS51257">
    <property type="entry name" value="PROKAR_LIPOPROTEIN"/>
    <property type="match status" value="1"/>
</dbReference>
<keyword evidence="4 7" id="KW-0697">Rotamase</keyword>
<evidence type="ECO:0000256" key="1">
    <source>
        <dbReference type="ARBA" id="ARBA00000971"/>
    </source>
</evidence>
<evidence type="ECO:0000256" key="5">
    <source>
        <dbReference type="ARBA" id="ARBA00023235"/>
    </source>
</evidence>
<evidence type="ECO:0000256" key="4">
    <source>
        <dbReference type="ARBA" id="ARBA00023110"/>
    </source>
</evidence>
<dbReference type="GO" id="GO:0003755">
    <property type="term" value="F:peptidyl-prolyl cis-trans isomerase activity"/>
    <property type="evidence" value="ECO:0007669"/>
    <property type="project" value="UniProtKB-KW"/>
</dbReference>
<reference evidence="11" key="1">
    <citation type="submission" date="2019-04" db="EMBL/GenBank/DDBJ databases">
        <title>Evolution of Biomass-Degrading Anaerobic Consortia Revealed by Metagenomics.</title>
        <authorList>
            <person name="Peng X."/>
        </authorList>
    </citation>
    <scope>NUCLEOTIDE SEQUENCE</scope>
    <source>
        <strain evidence="11">SIG311</strain>
    </source>
</reference>
<evidence type="ECO:0000313" key="12">
    <source>
        <dbReference type="Proteomes" id="UP000766246"/>
    </source>
</evidence>
<dbReference type="EMBL" id="SVER01000014">
    <property type="protein sequence ID" value="MBE5919482.1"/>
    <property type="molecule type" value="Genomic_DNA"/>
</dbReference>
<dbReference type="Gene3D" id="1.10.3120.10">
    <property type="entry name" value="Trigger factor, C-terminal domain"/>
    <property type="match status" value="1"/>
</dbReference>
<evidence type="ECO:0000256" key="9">
    <source>
        <dbReference type="SAM" id="SignalP"/>
    </source>
</evidence>
<dbReference type="InterPro" id="IPR005215">
    <property type="entry name" value="Trig_fac"/>
</dbReference>
<evidence type="ECO:0000256" key="8">
    <source>
        <dbReference type="SAM" id="MobiDB-lite"/>
    </source>
</evidence>
<feature type="chain" id="PRO_5038438768" description="peptidylprolyl isomerase" evidence="9">
    <location>
        <begin position="21"/>
        <end position="388"/>
    </location>
</feature>
<dbReference type="InterPro" id="IPR001179">
    <property type="entry name" value="PPIase_FKBP_dom"/>
</dbReference>
<dbReference type="InterPro" id="IPR046357">
    <property type="entry name" value="PPIase_dom_sf"/>
</dbReference>
<keyword evidence="6" id="KW-0131">Cell cycle</keyword>
<keyword evidence="9" id="KW-0732">Signal</keyword>
<dbReference type="Proteomes" id="UP000766246">
    <property type="component" value="Unassembled WGS sequence"/>
</dbReference>
<dbReference type="EC" id="5.2.1.8" evidence="7"/>
<feature type="signal peptide" evidence="9">
    <location>
        <begin position="1"/>
        <end position="20"/>
    </location>
</feature>
<gene>
    <name evidence="11" type="ORF">E7272_06510</name>
</gene>
<protein>
    <recommendedName>
        <fullName evidence="7">peptidylprolyl isomerase</fullName>
        <ecNumber evidence="7">5.2.1.8</ecNumber>
    </recommendedName>
</protein>
<dbReference type="GO" id="GO:0051301">
    <property type="term" value="P:cell division"/>
    <property type="evidence" value="ECO:0007669"/>
    <property type="project" value="UniProtKB-KW"/>
</dbReference>
<dbReference type="GO" id="GO:0006457">
    <property type="term" value="P:protein folding"/>
    <property type="evidence" value="ECO:0007669"/>
    <property type="project" value="InterPro"/>
</dbReference>
<proteinExistence type="predicted"/>
<evidence type="ECO:0000259" key="10">
    <source>
        <dbReference type="PROSITE" id="PS50059"/>
    </source>
</evidence>
<feature type="region of interest" description="Disordered" evidence="8">
    <location>
        <begin position="22"/>
        <end position="43"/>
    </location>
</feature>
<dbReference type="InterPro" id="IPR027304">
    <property type="entry name" value="Trigger_fact/SurA_dom_sf"/>
</dbReference>
<comment type="caution">
    <text evidence="11">The sequence shown here is derived from an EMBL/GenBank/DDBJ whole genome shotgun (WGS) entry which is preliminary data.</text>
</comment>
<evidence type="ECO:0000256" key="2">
    <source>
        <dbReference type="ARBA" id="ARBA00004496"/>
    </source>
</evidence>
<accession>A0A927UCP3</accession>
<dbReference type="InterPro" id="IPR037041">
    <property type="entry name" value="Trigger_fac_C_sf"/>
</dbReference>
<dbReference type="PROSITE" id="PS50059">
    <property type="entry name" value="FKBP_PPIASE"/>
    <property type="match status" value="1"/>
</dbReference>
<evidence type="ECO:0000256" key="7">
    <source>
        <dbReference type="PROSITE-ProRule" id="PRU00277"/>
    </source>
</evidence>
<dbReference type="SUPFAM" id="SSF109998">
    <property type="entry name" value="Triger factor/SurA peptide-binding domain-like"/>
    <property type="match status" value="1"/>
</dbReference>
<dbReference type="SUPFAM" id="SSF54534">
    <property type="entry name" value="FKBP-like"/>
    <property type="match status" value="1"/>
</dbReference>
<comment type="subcellular location">
    <subcellularLocation>
        <location evidence="2">Cytoplasm</location>
    </subcellularLocation>
</comment>
<keyword evidence="5 7" id="KW-0413">Isomerase</keyword>
<keyword evidence="3" id="KW-0132">Cell division</keyword>
<dbReference type="Gene3D" id="3.10.50.40">
    <property type="match status" value="1"/>
</dbReference>
<organism evidence="11 12">
    <name type="scientific">Pseudobutyrivibrio ruminis</name>
    <dbReference type="NCBI Taxonomy" id="46206"/>
    <lineage>
        <taxon>Bacteria</taxon>
        <taxon>Bacillati</taxon>
        <taxon>Bacillota</taxon>
        <taxon>Clostridia</taxon>
        <taxon>Lachnospirales</taxon>
        <taxon>Lachnospiraceae</taxon>
        <taxon>Pseudobutyrivibrio</taxon>
    </lineage>
</organism>
<feature type="domain" description="PPIase FKBP-type" evidence="10">
    <location>
        <begin position="102"/>
        <end position="191"/>
    </location>
</feature>
<dbReference type="AlphaFoldDB" id="A0A927UCP3"/>
<name>A0A927UCP3_9FIRM</name>
<sequence length="388" mass="43095">MKKRFLAFALACAMVFTVTACGKSDSSDSTKKDSKQESKKEQAEIEYDVNELVTLGDYKGIEVTLDGEYEYTDEGFDKYVADTISEANIYVEDNSQKEIKEDSIVNVDYVGSKDDVAFEGGSAEDQTLDVAGNCAAGTTQGYIEGFTAGLVGHKVGEEVAYEVTFPKEYGNADLAGQTVVFTFQVNYIAKAISSVDDLTDDIVSEKFSYDTVDEYIDSLKEAYNTKLESNLKSDTETAVLNTLNNNCKVSKVPDDLLQARLDLILEMQDKQYQAYGTTLKDYLTSMGYDYDEEVAKIKANVEESTKTELILEAIAKAENIQVDESAYKEFVTKIYTQMGYSDETSFYKDFSVPGYGGEKYFKLAYLTEKASDFCVDNAVVNYTSKVAE</sequence>
<evidence type="ECO:0000256" key="3">
    <source>
        <dbReference type="ARBA" id="ARBA00022618"/>
    </source>
</evidence>
<dbReference type="GO" id="GO:0015031">
    <property type="term" value="P:protein transport"/>
    <property type="evidence" value="ECO:0007669"/>
    <property type="project" value="InterPro"/>
</dbReference>
<dbReference type="InterPro" id="IPR008880">
    <property type="entry name" value="Trigger_fac_C"/>
</dbReference>
<dbReference type="Pfam" id="PF00254">
    <property type="entry name" value="FKBP_C"/>
    <property type="match status" value="1"/>
</dbReference>
<evidence type="ECO:0000256" key="6">
    <source>
        <dbReference type="ARBA" id="ARBA00023306"/>
    </source>
</evidence>
<dbReference type="GO" id="GO:0005737">
    <property type="term" value="C:cytoplasm"/>
    <property type="evidence" value="ECO:0007669"/>
    <property type="project" value="UniProtKB-SubCell"/>
</dbReference>